<feature type="compositionally biased region" description="Polar residues" evidence="1">
    <location>
        <begin position="68"/>
        <end position="81"/>
    </location>
</feature>
<protein>
    <submittedName>
        <fullName evidence="3">Uncharacterized protein</fullName>
    </submittedName>
</protein>
<feature type="region of interest" description="Disordered" evidence="1">
    <location>
        <begin position="68"/>
        <end position="92"/>
    </location>
</feature>
<evidence type="ECO:0000256" key="2">
    <source>
        <dbReference type="SAM" id="SignalP"/>
    </source>
</evidence>
<evidence type="ECO:0000313" key="4">
    <source>
        <dbReference type="Proteomes" id="UP000323000"/>
    </source>
</evidence>
<feature type="signal peptide" evidence="2">
    <location>
        <begin position="1"/>
        <end position="20"/>
    </location>
</feature>
<feature type="region of interest" description="Disordered" evidence="1">
    <location>
        <begin position="106"/>
        <end position="129"/>
    </location>
</feature>
<sequence>MITNFALYLILPSFILQAELKHCFVVCFKICSSMGLVYPRHHSWGITFEYNSFPYAFDSSQATKLKNRFSNLSNPPTNLESTSHESVTHNQAPSYPSLSTLNHIQSGSPLPASPTNTHSSNHGADEQVDPHVTLPTSALHQSHSLDSSTNQSEELDKSTWQLNTLLNYTMVLLLLPVMMTGTREELVTHFQDY</sequence>
<keyword evidence="2" id="KW-0732">Signal</keyword>
<proteinExistence type="predicted"/>
<keyword evidence="4" id="KW-1185">Reference proteome</keyword>
<feature type="chain" id="PRO_5022713464" evidence="2">
    <location>
        <begin position="21"/>
        <end position="193"/>
    </location>
</feature>
<evidence type="ECO:0000313" key="3">
    <source>
        <dbReference type="EMBL" id="TXG68040.1"/>
    </source>
</evidence>
<dbReference type="AlphaFoldDB" id="A0A5C7IFC5"/>
<name>A0A5C7IFC5_9ROSI</name>
<organism evidence="3 4">
    <name type="scientific">Acer yangbiense</name>
    <dbReference type="NCBI Taxonomy" id="1000413"/>
    <lineage>
        <taxon>Eukaryota</taxon>
        <taxon>Viridiplantae</taxon>
        <taxon>Streptophyta</taxon>
        <taxon>Embryophyta</taxon>
        <taxon>Tracheophyta</taxon>
        <taxon>Spermatophyta</taxon>
        <taxon>Magnoliopsida</taxon>
        <taxon>eudicotyledons</taxon>
        <taxon>Gunneridae</taxon>
        <taxon>Pentapetalae</taxon>
        <taxon>rosids</taxon>
        <taxon>malvids</taxon>
        <taxon>Sapindales</taxon>
        <taxon>Sapindaceae</taxon>
        <taxon>Hippocastanoideae</taxon>
        <taxon>Acereae</taxon>
        <taxon>Acer</taxon>
    </lineage>
</organism>
<gene>
    <name evidence="3" type="ORF">EZV62_009315</name>
</gene>
<dbReference type="EMBL" id="VAHF01000003">
    <property type="protein sequence ID" value="TXG68040.1"/>
    <property type="molecule type" value="Genomic_DNA"/>
</dbReference>
<accession>A0A5C7IFC5</accession>
<comment type="caution">
    <text evidence="3">The sequence shown here is derived from an EMBL/GenBank/DDBJ whole genome shotgun (WGS) entry which is preliminary data.</text>
</comment>
<reference evidence="4" key="1">
    <citation type="journal article" date="2019" name="Gigascience">
        <title>De novo genome assembly of the endangered Acer yangbiense, a plant species with extremely small populations endemic to Yunnan Province, China.</title>
        <authorList>
            <person name="Yang J."/>
            <person name="Wariss H.M."/>
            <person name="Tao L."/>
            <person name="Zhang R."/>
            <person name="Yun Q."/>
            <person name="Hollingsworth P."/>
            <person name="Dao Z."/>
            <person name="Luo G."/>
            <person name="Guo H."/>
            <person name="Ma Y."/>
            <person name="Sun W."/>
        </authorList>
    </citation>
    <scope>NUCLEOTIDE SEQUENCE [LARGE SCALE GENOMIC DNA]</scope>
    <source>
        <strain evidence="4">cv. Malutang</strain>
    </source>
</reference>
<evidence type="ECO:0000256" key="1">
    <source>
        <dbReference type="SAM" id="MobiDB-lite"/>
    </source>
</evidence>
<feature type="compositionally biased region" description="Polar residues" evidence="1">
    <location>
        <begin position="106"/>
        <end position="122"/>
    </location>
</feature>
<dbReference type="Proteomes" id="UP000323000">
    <property type="component" value="Chromosome 3"/>
</dbReference>